<dbReference type="EMBL" id="AP027924">
    <property type="protein sequence ID" value="BED91848.1"/>
    <property type="molecule type" value="Genomic_DNA"/>
</dbReference>
<proteinExistence type="predicted"/>
<evidence type="ECO:0000313" key="2">
    <source>
        <dbReference type="EMBL" id="BED91848.1"/>
    </source>
</evidence>
<dbReference type="AlphaFoldDB" id="A0AA48HV00"/>
<feature type="region of interest" description="Disordered" evidence="1">
    <location>
        <begin position="146"/>
        <end position="167"/>
    </location>
</feature>
<accession>A0AA48HV00</accession>
<reference evidence="2" key="1">
    <citation type="journal article" date="2023" name="ISME J.">
        <title>Emergence of putative energy parasites within Clostridia revealed by genome analysis of a novel endosymbiotic clade.</title>
        <authorList>
            <person name="Takahashi K."/>
            <person name="Kuwahara H."/>
            <person name="Horikawa Y."/>
            <person name="Izawa K."/>
            <person name="Kato D."/>
            <person name="Inagaki T."/>
            <person name="Yuki M."/>
            <person name="Ohkuma M."/>
            <person name="Hongoh Y."/>
        </authorList>
    </citation>
    <scope>NUCLEOTIDE SEQUENCE</scope>
    <source>
        <strain evidence="2">CfP3-15</strain>
    </source>
</reference>
<sequence length="167" mass="18969">MHTSYSDYAIKIVKRLKRFIKDKSKDEGKTLPSKIYLGVKSFTPNILSKYNSGKGLNPYSKAVYELIANLTKGNTVRLTEMNEILGALNKCEAGFRLTTLRFQEIIEIDKEGVSLSSTENKDVSLPLSVELVKLLFGTEEEEILENEKKEDISAPKKNNYKDQDKTR</sequence>
<evidence type="ECO:0000256" key="1">
    <source>
        <dbReference type="SAM" id="MobiDB-lite"/>
    </source>
</evidence>
<dbReference type="Proteomes" id="UP001337580">
    <property type="component" value="Chromosome"/>
</dbReference>
<organism evidence="2">
    <name type="scientific">Candidatus Improbicoccus pseudotrichonymphae</name>
    <dbReference type="NCBI Taxonomy" id="3033792"/>
    <lineage>
        <taxon>Bacteria</taxon>
        <taxon>Bacillati</taxon>
        <taxon>Bacillota</taxon>
        <taxon>Clostridia</taxon>
        <taxon>Candidatus Improbicoccus</taxon>
    </lineage>
</organism>
<gene>
    <name evidence="2" type="ORF">CfP315_0381</name>
</gene>
<protein>
    <recommendedName>
        <fullName evidence="3">DNA-binding protein</fullName>
    </recommendedName>
</protein>
<dbReference type="KEGG" id="ips:CfP315_0381"/>
<name>A0AA48HV00_9FIRM</name>
<evidence type="ECO:0008006" key="3">
    <source>
        <dbReference type="Google" id="ProtNLM"/>
    </source>
</evidence>